<dbReference type="Pfam" id="PF12701">
    <property type="entry name" value="LSM14"/>
    <property type="match status" value="1"/>
</dbReference>
<dbReference type="PROSITE" id="PS51536">
    <property type="entry name" value="TFG"/>
    <property type="match status" value="1"/>
</dbReference>
<feature type="domain" description="FFD box profile" evidence="5">
    <location>
        <begin position="244"/>
        <end position="259"/>
    </location>
</feature>
<protein>
    <recommendedName>
        <fullName evidence="9">DFDF domain-containing protein</fullName>
    </recommendedName>
</protein>
<dbReference type="PROSITE" id="PS51513">
    <property type="entry name" value="FFD"/>
    <property type="match status" value="1"/>
</dbReference>
<feature type="compositionally biased region" description="Gly residues" evidence="3">
    <location>
        <begin position="304"/>
        <end position="313"/>
    </location>
</feature>
<evidence type="ECO:0008006" key="9">
    <source>
        <dbReference type="Google" id="ProtNLM"/>
    </source>
</evidence>
<dbReference type="InterPro" id="IPR047575">
    <property type="entry name" value="Sm"/>
</dbReference>
<dbReference type="GO" id="GO:0003723">
    <property type="term" value="F:RNA binding"/>
    <property type="evidence" value="ECO:0007669"/>
    <property type="project" value="InterPro"/>
</dbReference>
<accession>A0A7S2JUH1</accession>
<dbReference type="SUPFAM" id="SSF50182">
    <property type="entry name" value="Sm-like ribonucleoproteins"/>
    <property type="match status" value="1"/>
</dbReference>
<organism evidence="8">
    <name type="scientific">Leptocylindrus danicus</name>
    <dbReference type="NCBI Taxonomy" id="163516"/>
    <lineage>
        <taxon>Eukaryota</taxon>
        <taxon>Sar</taxon>
        <taxon>Stramenopiles</taxon>
        <taxon>Ochrophyta</taxon>
        <taxon>Bacillariophyta</taxon>
        <taxon>Coscinodiscophyceae</taxon>
        <taxon>Chaetocerotophycidae</taxon>
        <taxon>Leptocylindrales</taxon>
        <taxon>Leptocylindraceae</taxon>
        <taxon>Leptocylindrus</taxon>
    </lineage>
</organism>
<name>A0A7S2JUH1_9STRA</name>
<feature type="domain" description="TFG box profile" evidence="6">
    <location>
        <begin position="267"/>
        <end position="287"/>
    </location>
</feature>
<dbReference type="AlphaFoldDB" id="A0A7S2JUH1"/>
<evidence type="ECO:0000259" key="6">
    <source>
        <dbReference type="PROSITE" id="PS51536"/>
    </source>
</evidence>
<evidence type="ECO:0000256" key="2">
    <source>
        <dbReference type="PROSITE-ProRule" id="PRU00869"/>
    </source>
</evidence>
<feature type="domain" description="Sm" evidence="7">
    <location>
        <begin position="1"/>
        <end position="85"/>
    </location>
</feature>
<dbReference type="InterPro" id="IPR025609">
    <property type="entry name" value="Lsm14-like_N"/>
</dbReference>
<dbReference type="InterPro" id="IPR010920">
    <property type="entry name" value="LSM_dom_sf"/>
</dbReference>
<dbReference type="InterPro" id="IPR025761">
    <property type="entry name" value="FFD_box"/>
</dbReference>
<dbReference type="PROSITE" id="PS51512">
    <property type="entry name" value="DFDF"/>
    <property type="match status" value="1"/>
</dbReference>
<proteinExistence type="predicted"/>
<evidence type="ECO:0000259" key="4">
    <source>
        <dbReference type="PROSITE" id="PS51512"/>
    </source>
</evidence>
<feature type="short sequence motif" description="TFG box" evidence="2">
    <location>
        <begin position="267"/>
        <end position="287"/>
    </location>
</feature>
<evidence type="ECO:0000256" key="1">
    <source>
        <dbReference type="PROSITE-ProRule" id="PRU00846"/>
    </source>
</evidence>
<evidence type="ECO:0000259" key="5">
    <source>
        <dbReference type="PROSITE" id="PS51513"/>
    </source>
</evidence>
<feature type="domain" description="DFDF" evidence="4">
    <location>
        <begin position="204"/>
        <end position="240"/>
    </location>
</feature>
<evidence type="ECO:0000256" key="3">
    <source>
        <dbReference type="SAM" id="MobiDB-lite"/>
    </source>
</evidence>
<feature type="region of interest" description="Disordered" evidence="3">
    <location>
        <begin position="293"/>
        <end position="346"/>
    </location>
</feature>
<sequence length="346" mass="38129">MANNPLLGSRISLISKKDIRYEGTLYSINETDATVALQNVRSFGTEGREKRDDAAGTFIPPQATVHPYLLFRGMDIKDLHVHEKASDAAKKEDVPSDPAILSATAPPEVANKQASADSTAAKKKVDTPGNDDVFDKEPDTKPEKKTTKTLTKADSNASSSSAKGQREPSQQNNNNSNSRRRPPRKKNELVGTGASLLNRKVLGTVDGEAPKVGEDFDLESATAKFDKDAEYEQINGENPEPIESSYKKDDFFDEISCDVTDKMNGVHTRLRGAEERKVNTETFGAVSLKYDYNNNRRRYRRNGGGRGGRGGGRGGRRPPPRENQRWRRTNSNEQNSEKRTQAASGS</sequence>
<feature type="compositionally biased region" description="Low complexity" evidence="3">
    <location>
        <begin position="148"/>
        <end position="177"/>
    </location>
</feature>
<feature type="short sequence motif" description="FFD box" evidence="1">
    <location>
        <begin position="244"/>
        <end position="259"/>
    </location>
</feature>
<evidence type="ECO:0000259" key="7">
    <source>
        <dbReference type="PROSITE" id="PS52002"/>
    </source>
</evidence>
<dbReference type="Gene3D" id="2.30.30.100">
    <property type="match status" value="1"/>
</dbReference>
<feature type="compositionally biased region" description="Basic and acidic residues" evidence="3">
    <location>
        <begin position="133"/>
        <end position="146"/>
    </location>
</feature>
<dbReference type="SMART" id="SM01271">
    <property type="entry name" value="LSM14"/>
    <property type="match status" value="1"/>
</dbReference>
<reference evidence="8" key="1">
    <citation type="submission" date="2021-01" db="EMBL/GenBank/DDBJ databases">
        <authorList>
            <person name="Corre E."/>
            <person name="Pelletier E."/>
            <person name="Niang G."/>
            <person name="Scheremetjew M."/>
            <person name="Finn R."/>
            <person name="Kale V."/>
            <person name="Holt S."/>
            <person name="Cochrane G."/>
            <person name="Meng A."/>
            <person name="Brown T."/>
            <person name="Cohen L."/>
        </authorList>
    </citation>
    <scope>NUCLEOTIDE SEQUENCE</scope>
    <source>
        <strain evidence="8">B650</strain>
    </source>
</reference>
<gene>
    <name evidence="8" type="ORF">LDAN0321_LOCUS721</name>
</gene>
<dbReference type="CDD" id="cd01736">
    <property type="entry name" value="LSm14_N"/>
    <property type="match status" value="1"/>
</dbReference>
<dbReference type="InterPro" id="IPR025762">
    <property type="entry name" value="DFDF"/>
</dbReference>
<dbReference type="EMBL" id="HBGY01001071">
    <property type="protein sequence ID" value="CAD9556071.1"/>
    <property type="molecule type" value="Transcribed_RNA"/>
</dbReference>
<dbReference type="PROSITE" id="PS52002">
    <property type="entry name" value="SM"/>
    <property type="match status" value="1"/>
</dbReference>
<dbReference type="SMART" id="SM01199">
    <property type="entry name" value="FDF"/>
    <property type="match status" value="1"/>
</dbReference>
<dbReference type="InterPro" id="IPR025768">
    <property type="entry name" value="TFG_box"/>
</dbReference>
<feature type="region of interest" description="Disordered" evidence="3">
    <location>
        <begin position="87"/>
        <end position="247"/>
    </location>
</feature>
<evidence type="ECO:0000313" key="8">
    <source>
        <dbReference type="EMBL" id="CAD9556071.1"/>
    </source>
</evidence>
<dbReference type="PANTHER" id="PTHR13586">
    <property type="entry name" value="SCD6 PROTEIN-RELATED"/>
    <property type="match status" value="1"/>
</dbReference>
<dbReference type="InterPro" id="IPR019050">
    <property type="entry name" value="FDF_dom"/>
</dbReference>